<keyword evidence="2" id="KW-0808">Transferase</keyword>
<accession>A0ABY8X2U2</accession>
<evidence type="ECO:0000313" key="2">
    <source>
        <dbReference type="EMBL" id="WIV19832.1"/>
    </source>
</evidence>
<gene>
    <name evidence="2" type="ORF">QPK24_03575</name>
</gene>
<dbReference type="GO" id="GO:0016740">
    <property type="term" value="F:transferase activity"/>
    <property type="evidence" value="ECO:0007669"/>
    <property type="project" value="UniProtKB-KW"/>
</dbReference>
<name>A0ABY8X2U2_9BACL</name>
<evidence type="ECO:0000259" key="1">
    <source>
        <dbReference type="Pfam" id="PF01636"/>
    </source>
</evidence>
<dbReference type="EC" id="2.7.1.-" evidence="2"/>
<dbReference type="Gene3D" id="3.30.200.20">
    <property type="entry name" value="Phosphorylase Kinase, domain 1"/>
    <property type="match status" value="1"/>
</dbReference>
<dbReference type="Proteomes" id="UP001236415">
    <property type="component" value="Chromosome"/>
</dbReference>
<sequence>MEKKKELRSLLRDMEWIQKDPLLDELLAQNPPIIVQPMTQGMEAEVTKLCIQDNRFILKVWNKVSKPNIDYQYRLLSGLYEQGLPVSKPLGWGRKRSEQKEQVLFTYDDGGELQDYSEKKMQEIAALLYQIHQVNVEKLLPLTLPKYDFFAYYFPDLDQHPDLLAVVTEVASVTSIEHCHFIHGDFHLNNLVEKDGRMTIIDWTNGQLGDPRFDFSWSLFLKRIYMPSFLAEAFSNAYLSLHPIQEEDRTTFEAIAYLRWILLNRFAQGPEGIDLMKKANDIAARNPFLKDLNLQG</sequence>
<dbReference type="EMBL" id="CP127162">
    <property type="protein sequence ID" value="WIV19832.1"/>
    <property type="molecule type" value="Genomic_DNA"/>
</dbReference>
<reference evidence="2 3" key="1">
    <citation type="submission" date="2023-06" db="EMBL/GenBank/DDBJ databases">
        <title>Paenibacillus polygonum sp. nov., an endophytic bacterium, isolated from Polygonum lapathifolium L. in Nanji Wetland National Nature Reserve, South of Poyang Lake, Jiangxi Province, China.</title>
        <authorList>
            <person name="Yu Z."/>
        </authorList>
    </citation>
    <scope>NUCLEOTIDE SEQUENCE [LARGE SCALE GENOMIC DNA]</scope>
    <source>
        <strain evidence="2 3">C31</strain>
    </source>
</reference>
<dbReference type="Pfam" id="PF01636">
    <property type="entry name" value="APH"/>
    <property type="match status" value="1"/>
</dbReference>
<organism evidence="2 3">
    <name type="scientific">Paenibacillus polygoni</name>
    <dbReference type="NCBI Taxonomy" id="3050112"/>
    <lineage>
        <taxon>Bacteria</taxon>
        <taxon>Bacillati</taxon>
        <taxon>Bacillota</taxon>
        <taxon>Bacilli</taxon>
        <taxon>Bacillales</taxon>
        <taxon>Paenibacillaceae</taxon>
        <taxon>Paenibacillus</taxon>
    </lineage>
</organism>
<dbReference type="RefSeq" id="WP_285746233.1">
    <property type="nucleotide sequence ID" value="NZ_CP127162.1"/>
</dbReference>
<evidence type="ECO:0000313" key="3">
    <source>
        <dbReference type="Proteomes" id="UP001236415"/>
    </source>
</evidence>
<proteinExistence type="predicted"/>
<dbReference type="InterPro" id="IPR002575">
    <property type="entry name" value="Aminoglycoside_PTrfase"/>
</dbReference>
<dbReference type="SUPFAM" id="SSF56112">
    <property type="entry name" value="Protein kinase-like (PK-like)"/>
    <property type="match status" value="1"/>
</dbReference>
<dbReference type="InterPro" id="IPR011009">
    <property type="entry name" value="Kinase-like_dom_sf"/>
</dbReference>
<feature type="domain" description="Aminoglycoside phosphotransferase" evidence="1">
    <location>
        <begin position="41"/>
        <end position="239"/>
    </location>
</feature>
<protein>
    <submittedName>
        <fullName evidence="2">Aminoglycoside phosphotransferase family protein</fullName>
        <ecNumber evidence="2">2.7.1.-</ecNumber>
    </submittedName>
</protein>
<keyword evidence="3" id="KW-1185">Reference proteome</keyword>
<dbReference type="Gene3D" id="3.90.1200.10">
    <property type="match status" value="1"/>
</dbReference>